<reference evidence="2" key="1">
    <citation type="submission" date="2024-01" db="EMBL/GenBank/DDBJ databases">
        <authorList>
            <person name="Webb A."/>
        </authorList>
    </citation>
    <scope>NUCLEOTIDE SEQUENCE</scope>
    <source>
        <strain evidence="2">Pm1</strain>
    </source>
</reference>
<proteinExistence type="predicted"/>
<evidence type="ECO:0000256" key="1">
    <source>
        <dbReference type="SAM" id="Coils"/>
    </source>
</evidence>
<protein>
    <submittedName>
        <fullName evidence="2">Uncharacterized protein</fullName>
    </submittedName>
</protein>
<evidence type="ECO:0000313" key="3">
    <source>
        <dbReference type="Proteomes" id="UP001162060"/>
    </source>
</evidence>
<comment type="caution">
    <text evidence="2">The sequence shown here is derived from an EMBL/GenBank/DDBJ whole genome shotgun (WGS) entry which is preliminary data.</text>
</comment>
<name>A0AAV1T915_9STRA</name>
<keyword evidence="1" id="KW-0175">Coiled coil</keyword>
<dbReference type="EMBL" id="CAKLBY020000030">
    <property type="protein sequence ID" value="CAK7905717.1"/>
    <property type="molecule type" value="Genomic_DNA"/>
</dbReference>
<accession>A0AAV1T915</accession>
<sequence>MALGVSSKSHSSLLKDVSSFRETFGQTQHALNEAQPHLETLEGDHARLQTMETRLTRLEAQLDLLIRIQNLMATPLYAAQAPSSQQGMDPGTA</sequence>
<feature type="coiled-coil region" evidence="1">
    <location>
        <begin position="41"/>
        <end position="68"/>
    </location>
</feature>
<evidence type="ECO:0000313" key="2">
    <source>
        <dbReference type="EMBL" id="CAK7905717.1"/>
    </source>
</evidence>
<gene>
    <name evidence="2" type="ORF">PM001_LOCUS3162</name>
</gene>
<organism evidence="2 3">
    <name type="scientific">Peronospora matthiolae</name>
    <dbReference type="NCBI Taxonomy" id="2874970"/>
    <lineage>
        <taxon>Eukaryota</taxon>
        <taxon>Sar</taxon>
        <taxon>Stramenopiles</taxon>
        <taxon>Oomycota</taxon>
        <taxon>Peronosporomycetes</taxon>
        <taxon>Peronosporales</taxon>
        <taxon>Peronosporaceae</taxon>
        <taxon>Peronospora</taxon>
    </lineage>
</organism>
<dbReference type="Proteomes" id="UP001162060">
    <property type="component" value="Unassembled WGS sequence"/>
</dbReference>
<dbReference type="AlphaFoldDB" id="A0AAV1T915"/>